<comment type="caution">
    <text evidence="3">The sequence shown here is derived from an EMBL/GenBank/DDBJ whole genome shotgun (WGS) entry which is preliminary data.</text>
</comment>
<dbReference type="EMBL" id="BQNB010013097">
    <property type="protein sequence ID" value="GJT11800.1"/>
    <property type="molecule type" value="Genomic_DNA"/>
</dbReference>
<proteinExistence type="predicted"/>
<protein>
    <submittedName>
        <fullName evidence="3">Uncharacterized protein</fullName>
    </submittedName>
</protein>
<name>A0ABQ5BAE9_9ASTR</name>
<accession>A0ABQ5BAE9</accession>
<evidence type="ECO:0000313" key="3">
    <source>
        <dbReference type="EMBL" id="GJT11800.1"/>
    </source>
</evidence>
<evidence type="ECO:0000313" key="4">
    <source>
        <dbReference type="Proteomes" id="UP001151760"/>
    </source>
</evidence>
<evidence type="ECO:0000256" key="1">
    <source>
        <dbReference type="SAM" id="MobiDB-lite"/>
    </source>
</evidence>
<sequence length="301" mass="34135">MPTFTQPLTHNKLSHNQIHLSSSQPAVHFQQTQPTQTNQTGQQYPNNVQSQQFQQEQSKELEKIERKYKLFCPLVSLDEHRCCTKGAIRRALPSSWSQVYLALKTRGGLESMSFDDMYNKLKSLELDNEPDQDMIYEDFDQEFNVKTVDDKARKQTVRFEKVNGLMALTHADKGGAGRNTEAAVKEMHAVLPPSTRNFICLSPYKTDIEKHSDKSSTQTNAPVIQAQDQDQRFSHLLLYQDFARGKILSPCKSKAASVPKLVVGKSQHLLPAGVDQIRARSREAMSNLEVENGKIYQEKAP</sequence>
<reference evidence="3" key="1">
    <citation type="journal article" date="2022" name="Int. J. Mol. Sci.">
        <title>Draft Genome of Tanacetum Coccineum: Genomic Comparison of Closely Related Tanacetum-Family Plants.</title>
        <authorList>
            <person name="Yamashiro T."/>
            <person name="Shiraishi A."/>
            <person name="Nakayama K."/>
            <person name="Satake H."/>
        </authorList>
    </citation>
    <scope>NUCLEOTIDE SEQUENCE</scope>
</reference>
<reference evidence="3" key="2">
    <citation type="submission" date="2022-01" db="EMBL/GenBank/DDBJ databases">
        <authorList>
            <person name="Yamashiro T."/>
            <person name="Shiraishi A."/>
            <person name="Satake H."/>
            <person name="Nakayama K."/>
        </authorList>
    </citation>
    <scope>NUCLEOTIDE SEQUENCE</scope>
</reference>
<feature type="compositionally biased region" description="Low complexity" evidence="1">
    <location>
        <begin position="30"/>
        <end position="44"/>
    </location>
</feature>
<dbReference type="EMBL" id="BQNB010008885">
    <property type="protein sequence ID" value="GJS55682.1"/>
    <property type="molecule type" value="Genomic_DNA"/>
</dbReference>
<organism evidence="3 4">
    <name type="scientific">Tanacetum coccineum</name>
    <dbReference type="NCBI Taxonomy" id="301880"/>
    <lineage>
        <taxon>Eukaryota</taxon>
        <taxon>Viridiplantae</taxon>
        <taxon>Streptophyta</taxon>
        <taxon>Embryophyta</taxon>
        <taxon>Tracheophyta</taxon>
        <taxon>Spermatophyta</taxon>
        <taxon>Magnoliopsida</taxon>
        <taxon>eudicotyledons</taxon>
        <taxon>Gunneridae</taxon>
        <taxon>Pentapetalae</taxon>
        <taxon>asterids</taxon>
        <taxon>campanulids</taxon>
        <taxon>Asterales</taxon>
        <taxon>Asteraceae</taxon>
        <taxon>Asteroideae</taxon>
        <taxon>Anthemideae</taxon>
        <taxon>Anthemidinae</taxon>
        <taxon>Tanacetum</taxon>
    </lineage>
</organism>
<dbReference type="Proteomes" id="UP001151760">
    <property type="component" value="Unassembled WGS sequence"/>
</dbReference>
<feature type="region of interest" description="Disordered" evidence="1">
    <location>
        <begin position="21"/>
        <end position="44"/>
    </location>
</feature>
<gene>
    <name evidence="2" type="ORF">Tco_0629044</name>
    <name evidence="3" type="ORF">Tco_0858842</name>
</gene>
<evidence type="ECO:0000313" key="2">
    <source>
        <dbReference type="EMBL" id="GJS55682.1"/>
    </source>
</evidence>
<keyword evidence="4" id="KW-1185">Reference proteome</keyword>